<organism evidence="2 3">
    <name type="scientific">Nonomuraea montanisoli</name>
    <dbReference type="NCBI Taxonomy" id="2741721"/>
    <lineage>
        <taxon>Bacteria</taxon>
        <taxon>Bacillati</taxon>
        <taxon>Actinomycetota</taxon>
        <taxon>Actinomycetes</taxon>
        <taxon>Streptosporangiales</taxon>
        <taxon>Streptosporangiaceae</taxon>
        <taxon>Nonomuraea</taxon>
    </lineage>
</organism>
<evidence type="ECO:0000313" key="2">
    <source>
        <dbReference type="EMBL" id="NUW36217.1"/>
    </source>
</evidence>
<evidence type="ECO:0008006" key="4">
    <source>
        <dbReference type="Google" id="ProtNLM"/>
    </source>
</evidence>
<feature type="chain" id="PRO_5031022205" description="DUF1795 domain-containing protein" evidence="1">
    <location>
        <begin position="23"/>
        <end position="226"/>
    </location>
</feature>
<keyword evidence="1" id="KW-0732">Signal</keyword>
<reference evidence="2 3" key="1">
    <citation type="submission" date="2020-06" db="EMBL/GenBank/DDBJ databases">
        <title>Nonomuraea sp. SMC257, a novel actinomycete isolated from soil.</title>
        <authorList>
            <person name="Chanama M."/>
        </authorList>
    </citation>
    <scope>NUCLEOTIDE SEQUENCE [LARGE SCALE GENOMIC DNA]</scope>
    <source>
        <strain evidence="2 3">SMC257</strain>
    </source>
</reference>
<accession>A0A7Y6IDI0</accession>
<feature type="signal peptide" evidence="1">
    <location>
        <begin position="1"/>
        <end position="22"/>
    </location>
</feature>
<protein>
    <recommendedName>
        <fullName evidence="4">DUF1795 domain-containing protein</fullName>
    </recommendedName>
</protein>
<dbReference type="Proteomes" id="UP000586042">
    <property type="component" value="Unassembled WGS sequence"/>
</dbReference>
<comment type="caution">
    <text evidence="2">The sequence shown here is derived from an EMBL/GenBank/DDBJ whole genome shotgun (WGS) entry which is preliminary data.</text>
</comment>
<proteinExistence type="predicted"/>
<evidence type="ECO:0000313" key="3">
    <source>
        <dbReference type="Proteomes" id="UP000586042"/>
    </source>
</evidence>
<dbReference type="EMBL" id="JABWGN010000014">
    <property type="protein sequence ID" value="NUW36217.1"/>
    <property type="molecule type" value="Genomic_DNA"/>
</dbReference>
<dbReference type="AlphaFoldDB" id="A0A7Y6IDI0"/>
<sequence length="226" mass="25190">MRTARARVALMAAALMLLSACGQPEYTYVRDRDGTTYFKVPSSFAQLNAHPIDLYLSGTQPGSLAEAERARRVWSVAFDQSAEPDITHLLGSADPFLYATVHQLTDEQRDAVSLDQLRDFLLPVTERVRQLYEARAAASGRQPLFGGFEEISDQVLTLDRGARGVRVRFNYRIGTEIQTFDHTAILDEQGDTVSVMLIGCQAICFRARAAEFDKIADSFRLLRLPG</sequence>
<keyword evidence="3" id="KW-1185">Reference proteome</keyword>
<name>A0A7Y6IDI0_9ACTN</name>
<evidence type="ECO:0000256" key="1">
    <source>
        <dbReference type="SAM" id="SignalP"/>
    </source>
</evidence>
<dbReference type="PROSITE" id="PS51257">
    <property type="entry name" value="PROKAR_LIPOPROTEIN"/>
    <property type="match status" value="1"/>
</dbReference>
<dbReference type="RefSeq" id="WP_175593659.1">
    <property type="nucleotide sequence ID" value="NZ_JABWGN010000014.1"/>
</dbReference>
<gene>
    <name evidence="2" type="ORF">HTZ77_33110</name>
</gene>